<organism evidence="2 3">
    <name type="scientific">Thermovenabulum gondwanense</name>
    <dbReference type="NCBI Taxonomy" id="520767"/>
    <lineage>
        <taxon>Bacteria</taxon>
        <taxon>Bacillati</taxon>
        <taxon>Bacillota</taxon>
        <taxon>Clostridia</taxon>
        <taxon>Thermosediminibacterales</taxon>
        <taxon>Thermosediminibacteraceae</taxon>
        <taxon>Thermovenabulum</taxon>
    </lineage>
</organism>
<comment type="caution">
    <text evidence="2">The sequence shown here is derived from an EMBL/GenBank/DDBJ whole genome shotgun (WGS) entry which is preliminary data.</text>
</comment>
<keyword evidence="3" id="KW-1185">Reference proteome</keyword>
<dbReference type="EMBL" id="LOHZ01000023">
    <property type="protein sequence ID" value="KYO66965.1"/>
    <property type="molecule type" value="Genomic_DNA"/>
</dbReference>
<protein>
    <recommendedName>
        <fullName evidence="4">YvrJ family protein</fullName>
    </recommendedName>
</protein>
<keyword evidence="1" id="KW-0472">Membrane</keyword>
<keyword evidence="1" id="KW-0812">Transmembrane</keyword>
<dbReference type="PATRIC" id="fig|520767.4.peg.867"/>
<dbReference type="RefSeq" id="WP_083947333.1">
    <property type="nucleotide sequence ID" value="NZ_LOHZ01000023.1"/>
</dbReference>
<feature type="transmembrane region" description="Helical" evidence="1">
    <location>
        <begin position="6"/>
        <end position="23"/>
    </location>
</feature>
<evidence type="ECO:0000313" key="2">
    <source>
        <dbReference type="EMBL" id="KYO66965.1"/>
    </source>
</evidence>
<dbReference type="Proteomes" id="UP000075737">
    <property type="component" value="Unassembled WGS sequence"/>
</dbReference>
<evidence type="ECO:0000313" key="3">
    <source>
        <dbReference type="Proteomes" id="UP000075737"/>
    </source>
</evidence>
<dbReference type="AlphaFoldDB" id="A0A161PVJ9"/>
<dbReference type="OrthoDB" id="2662123at2"/>
<dbReference type="STRING" id="520767.ATZ99_07820"/>
<accession>A0A161PVJ9</accession>
<keyword evidence="1" id="KW-1133">Transmembrane helix</keyword>
<proteinExistence type="predicted"/>
<dbReference type="InterPro" id="IPR024419">
    <property type="entry name" value="YvrJ"/>
</dbReference>
<sequence length="51" mass="5623">MEGLVAQVANVGFPIVVSIYLLVRIESKMESLTSSIFELAKVIEGIKEQKN</sequence>
<gene>
    <name evidence="2" type="ORF">ATZ99_07820</name>
</gene>
<name>A0A161PVJ9_9FIRM</name>
<evidence type="ECO:0008006" key="4">
    <source>
        <dbReference type="Google" id="ProtNLM"/>
    </source>
</evidence>
<dbReference type="Pfam" id="PF12841">
    <property type="entry name" value="YvrJ"/>
    <property type="match status" value="1"/>
</dbReference>
<reference evidence="2 3" key="1">
    <citation type="submission" date="2015-12" db="EMBL/GenBank/DDBJ databases">
        <title>Draft genome of Thermovenabulum gondwanense isolated from a red thermophilic microbial mat colonisisng an outflow channel of a bore well.</title>
        <authorList>
            <person name="Patel B.K."/>
        </authorList>
    </citation>
    <scope>NUCLEOTIDE SEQUENCE [LARGE SCALE GENOMIC DNA]</scope>
    <source>
        <strain evidence="2 3">R270</strain>
    </source>
</reference>
<evidence type="ECO:0000256" key="1">
    <source>
        <dbReference type="SAM" id="Phobius"/>
    </source>
</evidence>